<evidence type="ECO:0000313" key="3">
    <source>
        <dbReference type="Proteomes" id="UP000284006"/>
    </source>
</evidence>
<feature type="compositionally biased region" description="Basic and acidic residues" evidence="1">
    <location>
        <begin position="29"/>
        <end position="61"/>
    </location>
</feature>
<dbReference type="EMBL" id="QYUP01000116">
    <property type="protein sequence ID" value="RJG15553.1"/>
    <property type="molecule type" value="Genomic_DNA"/>
</dbReference>
<evidence type="ECO:0000313" key="2">
    <source>
        <dbReference type="EMBL" id="RJG15553.1"/>
    </source>
</evidence>
<dbReference type="OrthoDB" id="8779586at2"/>
<name>A0A418XSJ9_9BURK</name>
<protein>
    <submittedName>
        <fullName evidence="2">Uncharacterized protein</fullName>
    </submittedName>
</protein>
<comment type="caution">
    <text evidence="2">The sequence shown here is derived from an EMBL/GenBank/DDBJ whole genome shotgun (WGS) entry which is preliminary data.</text>
</comment>
<organism evidence="2 3">
    <name type="scientific">Massilia cavernae</name>
    <dbReference type="NCBI Taxonomy" id="2320864"/>
    <lineage>
        <taxon>Bacteria</taxon>
        <taxon>Pseudomonadati</taxon>
        <taxon>Pseudomonadota</taxon>
        <taxon>Betaproteobacteria</taxon>
        <taxon>Burkholderiales</taxon>
        <taxon>Oxalobacteraceae</taxon>
        <taxon>Telluria group</taxon>
        <taxon>Massilia</taxon>
    </lineage>
</organism>
<reference evidence="2 3" key="1">
    <citation type="submission" date="2018-09" db="EMBL/GenBank/DDBJ databases">
        <authorList>
            <person name="Zhu H."/>
        </authorList>
    </citation>
    <scope>NUCLEOTIDE SEQUENCE [LARGE SCALE GENOMIC DNA]</scope>
    <source>
        <strain evidence="2 3">K1S02-61</strain>
    </source>
</reference>
<keyword evidence="3" id="KW-1185">Reference proteome</keyword>
<feature type="compositionally biased region" description="Basic and acidic residues" evidence="1">
    <location>
        <begin position="9"/>
        <end position="22"/>
    </location>
</feature>
<gene>
    <name evidence="2" type="ORF">D3872_12990</name>
</gene>
<feature type="region of interest" description="Disordered" evidence="1">
    <location>
        <begin position="1"/>
        <end position="108"/>
    </location>
</feature>
<dbReference type="Proteomes" id="UP000284006">
    <property type="component" value="Unassembled WGS sequence"/>
</dbReference>
<sequence length="108" mass="12886">MASVAHAGPGDRDDQRAQRPDHQMPSPQERQDRQRQFDTRQFDARQFDARNFEARAEEQRRNLQMQQDQQRGNEMRRGGRLTPDERRDLRRQINEAGIDLYPNAQRGR</sequence>
<dbReference type="AlphaFoldDB" id="A0A418XSJ9"/>
<feature type="compositionally biased region" description="Basic and acidic residues" evidence="1">
    <location>
        <begin position="71"/>
        <end position="93"/>
    </location>
</feature>
<proteinExistence type="predicted"/>
<evidence type="ECO:0000256" key="1">
    <source>
        <dbReference type="SAM" id="MobiDB-lite"/>
    </source>
</evidence>
<accession>A0A418XSJ9</accession>